<name>A0ABX7PVY7_9BACT</name>
<proteinExistence type="predicted"/>
<feature type="transmembrane region" description="Helical" evidence="1">
    <location>
        <begin position="179"/>
        <end position="202"/>
    </location>
</feature>
<dbReference type="Proteomes" id="UP000663088">
    <property type="component" value="Chromosome"/>
</dbReference>
<evidence type="ECO:0008006" key="4">
    <source>
        <dbReference type="Google" id="ProtNLM"/>
    </source>
</evidence>
<sequence>MYIIKYRYIITIVSIFLIVKVYTNCILYAYDIYGDSDCRFIFNEYFAAHFEIYPENIILSKNKCFIKNMCNISPNVGMQTLVYDIIGVANVLENKLINISISYKNDPYKTIYKFSEKPKNGVICKKLYLNQGKYITNVEIYVNNEIEKLLNNYGIFINNKEVKFKFFFDIKDTFNFKDFVYKILCVLSIVILICVIIGYIFIKIYKNNMFRLYIK</sequence>
<dbReference type="RefSeq" id="WP_206847606.1">
    <property type="nucleotide sequence ID" value="NZ_CP065956.1"/>
</dbReference>
<keyword evidence="3" id="KW-1185">Reference proteome</keyword>
<keyword evidence="1" id="KW-1133">Transmembrane helix</keyword>
<gene>
    <name evidence="2" type="ORF">EM20IM_02085</name>
</gene>
<feature type="transmembrane region" description="Helical" evidence="1">
    <location>
        <begin position="7"/>
        <end position="30"/>
    </location>
</feature>
<dbReference type="EMBL" id="CP065956">
    <property type="protein sequence ID" value="QSR87156.1"/>
    <property type="molecule type" value="Genomic_DNA"/>
</dbReference>
<protein>
    <recommendedName>
        <fullName evidence="4">Transmembrane protein</fullName>
    </recommendedName>
</protein>
<reference evidence="2 3" key="1">
    <citation type="submission" date="2020-12" db="EMBL/GenBank/DDBJ databases">
        <authorList>
            <person name="Awala S.I."/>
            <person name="Gwak J.-H."/>
            <person name="Kim S.-J."/>
            <person name="Rhee S.-K."/>
        </authorList>
    </citation>
    <scope>NUCLEOTIDE SEQUENCE [LARGE SCALE GENOMIC DNA]</scope>
    <source>
        <strain evidence="2 3">IT5</strain>
    </source>
</reference>
<accession>A0ABX7PVY7</accession>
<organism evidence="2 3">
    <name type="scientific">Candidatus Methylacidiphilum infernorum</name>
    <dbReference type="NCBI Taxonomy" id="511746"/>
    <lineage>
        <taxon>Bacteria</taxon>
        <taxon>Pseudomonadati</taxon>
        <taxon>Verrucomicrobiota</taxon>
        <taxon>Methylacidiphilae</taxon>
        <taxon>Methylacidiphilales</taxon>
        <taxon>Methylacidiphilaceae</taxon>
        <taxon>Methylacidiphilum (ex Ratnadevi et al. 2023)</taxon>
    </lineage>
</organism>
<evidence type="ECO:0000313" key="3">
    <source>
        <dbReference type="Proteomes" id="UP000663088"/>
    </source>
</evidence>
<evidence type="ECO:0000313" key="2">
    <source>
        <dbReference type="EMBL" id="QSR87156.1"/>
    </source>
</evidence>
<keyword evidence="1" id="KW-0472">Membrane</keyword>
<keyword evidence="1" id="KW-0812">Transmembrane</keyword>
<evidence type="ECO:0000256" key="1">
    <source>
        <dbReference type="SAM" id="Phobius"/>
    </source>
</evidence>